<proteinExistence type="predicted"/>
<sequence>MINIKNFREYTPENPPVAWALYLISEDGQDWYECQKQFATNTYKIMYDSNNIVRSITTDVSALCPLNASVTELDVLPDGVNIDGGWYYQDGEVLPVPVDYVAKAEAERQRLLMTAQDITSGWATDLALGILSDEEKEKLKVWRIYAKSLQAMDFSTIADKTAYDNIGWPEQPQNT</sequence>
<dbReference type="EMBL" id="LGZN01000040">
    <property type="protein sequence ID" value="KNF67185.1"/>
    <property type="molecule type" value="Genomic_DNA"/>
</dbReference>
<gene>
    <name evidence="1" type="ORF">WR15_16915</name>
</gene>
<evidence type="ECO:0000313" key="2">
    <source>
        <dbReference type="Proteomes" id="UP000037564"/>
    </source>
</evidence>
<dbReference type="AlphaFoldDB" id="A0A0C2EW31"/>
<dbReference type="InterPro" id="IPR003458">
    <property type="entry name" value="Phage_T4_Gp38_tail_assem"/>
</dbReference>
<comment type="caution">
    <text evidence="1">The sequence shown here is derived from an EMBL/GenBank/DDBJ whole genome shotgun (WGS) entry which is preliminary data.</text>
</comment>
<name>A0A0C2EW31_ECOLX</name>
<dbReference type="PATRIC" id="fig|562.7396.peg.3327"/>
<organism evidence="1 2">
    <name type="scientific">Escherichia coli</name>
    <dbReference type="NCBI Taxonomy" id="562"/>
    <lineage>
        <taxon>Bacteria</taxon>
        <taxon>Pseudomonadati</taxon>
        <taxon>Pseudomonadota</taxon>
        <taxon>Gammaproteobacteria</taxon>
        <taxon>Enterobacterales</taxon>
        <taxon>Enterobacteriaceae</taxon>
        <taxon>Escherichia</taxon>
    </lineage>
</organism>
<dbReference type="RefSeq" id="WP_040091481.1">
    <property type="nucleotide sequence ID" value="NZ_BFKY01000234.1"/>
</dbReference>
<reference evidence="1 2" key="1">
    <citation type="submission" date="2015-07" db="EMBL/GenBank/DDBJ databases">
        <title>Genome sequences of 64 non-O157:H7 Shiga toxin-producing Escherichia coli strains.</title>
        <authorList>
            <person name="Gonzalez-Escalona N."/>
            <person name="Toro M."/>
            <person name="Timme R."/>
            <person name="Payne J."/>
        </authorList>
    </citation>
    <scope>NUCLEOTIDE SEQUENCE [LARGE SCALE GENOMIC DNA]</scope>
    <source>
        <strain evidence="1 2">CFSAN026843</strain>
    </source>
</reference>
<accession>A0A0C2EW31</accession>
<dbReference type="Proteomes" id="UP000037564">
    <property type="component" value="Unassembled WGS sequence"/>
</dbReference>
<evidence type="ECO:0000313" key="1">
    <source>
        <dbReference type="EMBL" id="KNF67185.1"/>
    </source>
</evidence>
<dbReference type="Pfam" id="PF02413">
    <property type="entry name" value="Caudo_TAP"/>
    <property type="match status" value="1"/>
</dbReference>
<protein>
    <submittedName>
        <fullName evidence="1">Uncharacterized protein</fullName>
    </submittedName>
</protein>